<sequence length="237" mass="27279">MPPNDICLVCRRRPKRTDYQFCSNRCTGIAMRKAPQLMRVLKEHVFYKNIKMMFAKNWHDKEKNLATIVKIYLITWTASQHSSFEKYRERVAKLRKIPKGKAKEIKSFHSERRASAVDCLAICSAFKSSLDYKRKMVHANTTSGIHFGGGVYMVPASNKAFQYAVNLSKGSNYLTTLVTRTVLGNMQLLMAEQHHRLAPNKGYDSVKAHTQNDPWEYVTYNKDAVRPAYLVVVNKPK</sequence>
<comment type="caution">
    <text evidence="1">The sequence shown here is derived from an EMBL/GenBank/DDBJ whole genome shotgun (WGS) entry which is preliminary data.</text>
</comment>
<name>A0AA39TNZ8_9AGAR</name>
<evidence type="ECO:0000313" key="1">
    <source>
        <dbReference type="EMBL" id="KAK0496331.1"/>
    </source>
</evidence>
<dbReference type="Gene3D" id="3.90.228.10">
    <property type="match status" value="1"/>
</dbReference>
<evidence type="ECO:0000313" key="2">
    <source>
        <dbReference type="Proteomes" id="UP001175228"/>
    </source>
</evidence>
<reference evidence="1" key="1">
    <citation type="submission" date="2023-06" db="EMBL/GenBank/DDBJ databases">
        <authorList>
            <consortium name="Lawrence Berkeley National Laboratory"/>
            <person name="Ahrendt S."/>
            <person name="Sahu N."/>
            <person name="Indic B."/>
            <person name="Wong-Bajracharya J."/>
            <person name="Merenyi Z."/>
            <person name="Ke H.-M."/>
            <person name="Monk M."/>
            <person name="Kocsube S."/>
            <person name="Drula E."/>
            <person name="Lipzen A."/>
            <person name="Balint B."/>
            <person name="Henrissat B."/>
            <person name="Andreopoulos B."/>
            <person name="Martin F.M."/>
            <person name="Harder C.B."/>
            <person name="Rigling D."/>
            <person name="Ford K.L."/>
            <person name="Foster G.D."/>
            <person name="Pangilinan J."/>
            <person name="Papanicolaou A."/>
            <person name="Barry K."/>
            <person name="LaButti K."/>
            <person name="Viragh M."/>
            <person name="Koriabine M."/>
            <person name="Yan M."/>
            <person name="Riley R."/>
            <person name="Champramary S."/>
            <person name="Plett K.L."/>
            <person name="Tsai I.J."/>
            <person name="Slot J."/>
            <person name="Sipos G."/>
            <person name="Plett J."/>
            <person name="Nagy L.G."/>
            <person name="Grigoriev I.V."/>
        </authorList>
    </citation>
    <scope>NUCLEOTIDE SEQUENCE</scope>
    <source>
        <strain evidence="1">HWK02</strain>
    </source>
</reference>
<keyword evidence="2" id="KW-1185">Reference proteome</keyword>
<organism evidence="1 2">
    <name type="scientific">Armillaria luteobubalina</name>
    <dbReference type="NCBI Taxonomy" id="153913"/>
    <lineage>
        <taxon>Eukaryota</taxon>
        <taxon>Fungi</taxon>
        <taxon>Dikarya</taxon>
        <taxon>Basidiomycota</taxon>
        <taxon>Agaricomycotina</taxon>
        <taxon>Agaricomycetes</taxon>
        <taxon>Agaricomycetidae</taxon>
        <taxon>Agaricales</taxon>
        <taxon>Marasmiineae</taxon>
        <taxon>Physalacriaceae</taxon>
        <taxon>Armillaria</taxon>
    </lineage>
</organism>
<dbReference type="Proteomes" id="UP001175228">
    <property type="component" value="Unassembled WGS sequence"/>
</dbReference>
<dbReference type="AlphaFoldDB" id="A0AA39TNZ8"/>
<accession>A0AA39TNZ8</accession>
<proteinExistence type="predicted"/>
<dbReference type="EMBL" id="JAUEPU010000015">
    <property type="protein sequence ID" value="KAK0496331.1"/>
    <property type="molecule type" value="Genomic_DNA"/>
</dbReference>
<protein>
    <recommendedName>
        <fullName evidence="3">PARP catalytic domain-containing protein</fullName>
    </recommendedName>
</protein>
<evidence type="ECO:0008006" key="3">
    <source>
        <dbReference type="Google" id="ProtNLM"/>
    </source>
</evidence>
<gene>
    <name evidence="1" type="ORF">EDD18DRAFT_1309518</name>
</gene>
<dbReference type="SUPFAM" id="SSF56399">
    <property type="entry name" value="ADP-ribosylation"/>
    <property type="match status" value="1"/>
</dbReference>